<evidence type="ECO:0000256" key="5">
    <source>
        <dbReference type="SAM" id="MobiDB-lite"/>
    </source>
</evidence>
<dbReference type="PANTHER" id="PTHR40980:SF3">
    <property type="entry name" value="TONB-DEPENDENT RECEPTOR-LIKE BETA-BARREL DOMAIN-CONTAINING PROTEIN"/>
    <property type="match status" value="1"/>
</dbReference>
<evidence type="ECO:0000256" key="4">
    <source>
        <dbReference type="RuleBase" id="RU003357"/>
    </source>
</evidence>
<proteinExistence type="inferred from homology"/>
<accession>A0ABQ0UEA8</accession>
<evidence type="ECO:0000256" key="6">
    <source>
        <dbReference type="SAM" id="SignalP"/>
    </source>
</evidence>
<dbReference type="SUPFAM" id="SSF56935">
    <property type="entry name" value="Porins"/>
    <property type="match status" value="1"/>
</dbReference>
<feature type="signal peptide" evidence="6">
    <location>
        <begin position="1"/>
        <end position="24"/>
    </location>
</feature>
<sequence length="923" mass="101593">MTHTQFKLNAICAAMLLTSTLANAEQQNDTAAQNDLEVIQVTGIRSALSKSASIKQTSSGVVDAISAEDIGKLPDTNLAESLQRISGVSIDRANNEGNQVTVRGFGPSFNLVTLNGRQMPNSSVLQEAGVSRSFNFREIAAESVSGVTVYKTGKANVASGGIGATIDINTAKPFDYDGFKAFANVKAIKDTSSEKSNVTPEISGMISQTFAYDMFGVLLSVSHSERESGRERVGTSQGWVKNRANPDGVDSSAIDTSVNPTGTYWVPWTPEMERFETERTRDNAQLILQFAPTDNITATFDYTLSRFEEISETNKMSFWFDNPGGTADQNGTLVDITNANDELNFWAWELYEKKENDSFGLNLAWQASDSLKLSFDTHDSTSHSNPDGTTAETIANLKNVPGSVDLIGANFATEVPSITIDDSSLSGGAYNPDNIVSDLYQRRGYEMKNNIKQYHASGMWENLNSGAISAIHFGAMYTDYQIDTYLSEQFSFVDIPLDSLGLTFDDAAGFADGFSGSDQLFPYMPRYSAHDFVDIVKNEGLFLEPNVSTNGVQEQTLAFYVSLDVSTEFNNIPIDMNVGVRYESTDVTGYSVKPAIIALNYRHAEELRPVYADEATPQELEGEYTRILPNLDLSADLDNGYKARFSYSRTLARAGIDAMFPSTTINARPGGPFDASQGNPNLLPITSDNFDFSFEWYGDDGSYASVGYFKKFVENFIGAGVVQGTLDDINGEPLRDPSVNPRPGCPDSSDEPNPDCLSQPSDPVVTFDISTPDNLQNREVDGWELNGQYMIEDTGFGVVANYTIVNSDEEFDPYNFDQTIALAGLSDSGNLVGFYENDDFEVRLAYNWRDEFLLSLGTEPTFTEAYGQLDFNFNYTINESYSVNFDALNLTDETVRRHGRFSEQLISAEQYGPRYSIGFTAKW</sequence>
<comment type="subcellular location">
    <subcellularLocation>
        <location evidence="1 4">Cell outer membrane</location>
    </subcellularLocation>
</comment>
<reference evidence="9 10" key="1">
    <citation type="submission" date="2019-07" db="EMBL/GenBank/DDBJ databases">
        <title>Whole genome shotgun sequence of Pseudoalteromonas atlantica NBRC 103033.</title>
        <authorList>
            <person name="Hosoyama A."/>
            <person name="Uohara A."/>
            <person name="Ohji S."/>
            <person name="Ichikawa N."/>
        </authorList>
    </citation>
    <scope>NUCLEOTIDE SEQUENCE [LARGE SCALE GENOMIC DNA]</scope>
    <source>
        <strain evidence="9 10">NBRC 103033</strain>
    </source>
</reference>
<evidence type="ECO:0000259" key="7">
    <source>
        <dbReference type="Pfam" id="PF00593"/>
    </source>
</evidence>
<feature type="region of interest" description="Disordered" evidence="5">
    <location>
        <begin position="728"/>
        <end position="762"/>
    </location>
</feature>
<evidence type="ECO:0000256" key="3">
    <source>
        <dbReference type="ARBA" id="ARBA00023237"/>
    </source>
</evidence>
<feature type="chain" id="PRO_5047281047" evidence="6">
    <location>
        <begin position="25"/>
        <end position="923"/>
    </location>
</feature>
<comment type="caution">
    <text evidence="9">The sequence shown here is derived from an EMBL/GenBank/DDBJ whole genome shotgun (WGS) entry which is preliminary data.</text>
</comment>
<keyword evidence="6" id="KW-0732">Signal</keyword>
<dbReference type="Proteomes" id="UP000321189">
    <property type="component" value="Unassembled WGS sequence"/>
</dbReference>
<keyword evidence="2 4" id="KW-0472">Membrane</keyword>
<organism evidence="9 10">
    <name type="scientific">Pseudoalteromonas atlantica</name>
    <name type="common">Alteromonas atlantica</name>
    <dbReference type="NCBI Taxonomy" id="288"/>
    <lineage>
        <taxon>Bacteria</taxon>
        <taxon>Pseudomonadati</taxon>
        <taxon>Pseudomonadota</taxon>
        <taxon>Gammaproteobacteria</taxon>
        <taxon>Alteromonadales</taxon>
        <taxon>Pseudoalteromonadaceae</taxon>
        <taxon>Pseudoalteromonas</taxon>
    </lineage>
</organism>
<keyword evidence="4" id="KW-0798">TonB box</keyword>
<keyword evidence="9" id="KW-0675">Receptor</keyword>
<feature type="domain" description="TonB-dependent receptor-like beta-barrel" evidence="7">
    <location>
        <begin position="338"/>
        <end position="890"/>
    </location>
</feature>
<dbReference type="Pfam" id="PF00593">
    <property type="entry name" value="TonB_dep_Rec_b-barrel"/>
    <property type="match status" value="1"/>
</dbReference>
<dbReference type="Pfam" id="PF07715">
    <property type="entry name" value="Plug"/>
    <property type="match status" value="1"/>
</dbReference>
<comment type="similarity">
    <text evidence="4">Belongs to the TonB-dependent receptor family.</text>
</comment>
<feature type="region of interest" description="Disordered" evidence="5">
    <location>
        <begin position="228"/>
        <end position="256"/>
    </location>
</feature>
<evidence type="ECO:0000259" key="8">
    <source>
        <dbReference type="Pfam" id="PF07715"/>
    </source>
</evidence>
<dbReference type="EMBL" id="BJUT01000021">
    <property type="protein sequence ID" value="GEK76803.1"/>
    <property type="molecule type" value="Genomic_DNA"/>
</dbReference>
<dbReference type="InterPro" id="IPR000531">
    <property type="entry name" value="Beta-barrel_TonB"/>
</dbReference>
<protein>
    <submittedName>
        <fullName evidence="9">TonB-dependent receptor</fullName>
    </submittedName>
</protein>
<dbReference type="InterPro" id="IPR037066">
    <property type="entry name" value="Plug_dom_sf"/>
</dbReference>
<dbReference type="NCBIfam" id="TIGR01782">
    <property type="entry name" value="TonB-Xanth-Caul"/>
    <property type="match status" value="1"/>
</dbReference>
<feature type="domain" description="TonB-dependent receptor plug" evidence="8">
    <location>
        <begin position="56"/>
        <end position="163"/>
    </location>
</feature>
<dbReference type="InterPro" id="IPR036942">
    <property type="entry name" value="Beta-barrel_TonB_sf"/>
</dbReference>
<dbReference type="InterPro" id="IPR010104">
    <property type="entry name" value="TonB_rcpt_bac"/>
</dbReference>
<evidence type="ECO:0000256" key="1">
    <source>
        <dbReference type="ARBA" id="ARBA00004442"/>
    </source>
</evidence>
<evidence type="ECO:0000313" key="10">
    <source>
        <dbReference type="Proteomes" id="UP000321189"/>
    </source>
</evidence>
<name>A0ABQ0UEA8_PSEAF</name>
<dbReference type="InterPro" id="IPR012910">
    <property type="entry name" value="Plug_dom"/>
</dbReference>
<dbReference type="PANTHER" id="PTHR40980">
    <property type="entry name" value="PLUG DOMAIN-CONTAINING PROTEIN"/>
    <property type="match status" value="1"/>
</dbReference>
<evidence type="ECO:0000313" key="9">
    <source>
        <dbReference type="EMBL" id="GEK76803.1"/>
    </source>
</evidence>
<dbReference type="RefSeq" id="WP_154945439.1">
    <property type="nucleotide sequence ID" value="NZ_BJUT01000021.1"/>
</dbReference>
<evidence type="ECO:0000256" key="2">
    <source>
        <dbReference type="ARBA" id="ARBA00023136"/>
    </source>
</evidence>
<keyword evidence="3" id="KW-0998">Cell outer membrane</keyword>
<gene>
    <name evidence="9" type="primary">iroN</name>
    <name evidence="9" type="ORF">PAT01_21070</name>
</gene>
<dbReference type="Gene3D" id="2.40.170.20">
    <property type="entry name" value="TonB-dependent receptor, beta-barrel domain"/>
    <property type="match status" value="1"/>
</dbReference>
<dbReference type="Gene3D" id="2.170.130.10">
    <property type="entry name" value="TonB-dependent receptor, plug domain"/>
    <property type="match status" value="1"/>
</dbReference>
<keyword evidence="10" id="KW-1185">Reference proteome</keyword>